<organism evidence="3 4">
    <name type="scientific">Sphingomonas rustica</name>
    <dbReference type="NCBI Taxonomy" id="3103142"/>
    <lineage>
        <taxon>Bacteria</taxon>
        <taxon>Pseudomonadati</taxon>
        <taxon>Pseudomonadota</taxon>
        <taxon>Alphaproteobacteria</taxon>
        <taxon>Sphingomonadales</taxon>
        <taxon>Sphingomonadaceae</taxon>
        <taxon>Sphingomonas</taxon>
    </lineage>
</organism>
<dbReference type="InterPro" id="IPR018637">
    <property type="entry name" value="DUF2059"/>
</dbReference>
<gene>
    <name evidence="3" type="ORF">TPR58_16000</name>
</gene>
<dbReference type="RefSeq" id="WP_346247699.1">
    <property type="nucleotide sequence ID" value="NZ_JBDIZK010000009.1"/>
</dbReference>
<proteinExistence type="predicted"/>
<evidence type="ECO:0000256" key="1">
    <source>
        <dbReference type="SAM" id="SignalP"/>
    </source>
</evidence>
<reference evidence="3 4" key="1">
    <citation type="submission" date="2024-05" db="EMBL/GenBank/DDBJ databases">
        <title>Sphingomonas sp. HF-S3 16S ribosomal RNA gene Genome sequencing and assembly.</title>
        <authorList>
            <person name="Lee H."/>
        </authorList>
    </citation>
    <scope>NUCLEOTIDE SEQUENCE [LARGE SCALE GENOMIC DNA]</scope>
    <source>
        <strain evidence="3 4">HF-S3</strain>
    </source>
</reference>
<accession>A0ABV0BAV5</accession>
<name>A0ABV0BAV5_9SPHN</name>
<protein>
    <submittedName>
        <fullName evidence="3">DUF2059 domain-containing protein</fullName>
    </submittedName>
</protein>
<comment type="caution">
    <text evidence="3">The sequence shown here is derived from an EMBL/GenBank/DDBJ whole genome shotgun (WGS) entry which is preliminary data.</text>
</comment>
<sequence>MGNLLFRTLMATLALGTAVTAAPALAQSGALPPRPIAAADPARRALALQLAKTLAPEDATIMAIERVIAVDIPKAMLADANMKALEQEYPGVIKAVAEGMAPVLLRYSRDSLPGAWDSIADVLAESLTQDDLRAALAFYGGPTGAKIIARMHQSVDFAPVLGEMLKTEDFGLTESQLARTVRRSESDVIDRLTPQELAEAEAFVRSPTGAKIVALTPRVQAISVAEANKPNPKVDAELEAATIAAMEKFTGLNLREGHEKSK</sequence>
<feature type="domain" description="DUF2059" evidence="2">
    <location>
        <begin position="117"/>
        <end position="153"/>
    </location>
</feature>
<keyword evidence="4" id="KW-1185">Reference proteome</keyword>
<evidence type="ECO:0000259" key="2">
    <source>
        <dbReference type="Pfam" id="PF09832"/>
    </source>
</evidence>
<dbReference type="Pfam" id="PF09832">
    <property type="entry name" value="DUF2059"/>
    <property type="match status" value="1"/>
</dbReference>
<keyword evidence="1" id="KW-0732">Signal</keyword>
<dbReference type="Proteomes" id="UP001427805">
    <property type="component" value="Unassembled WGS sequence"/>
</dbReference>
<evidence type="ECO:0000313" key="4">
    <source>
        <dbReference type="Proteomes" id="UP001427805"/>
    </source>
</evidence>
<dbReference type="EMBL" id="JBDIZK010000009">
    <property type="protein sequence ID" value="MEN3748679.1"/>
    <property type="molecule type" value="Genomic_DNA"/>
</dbReference>
<feature type="signal peptide" evidence="1">
    <location>
        <begin position="1"/>
        <end position="26"/>
    </location>
</feature>
<feature type="chain" id="PRO_5045255930" evidence="1">
    <location>
        <begin position="27"/>
        <end position="262"/>
    </location>
</feature>
<evidence type="ECO:0000313" key="3">
    <source>
        <dbReference type="EMBL" id="MEN3748679.1"/>
    </source>
</evidence>